<keyword evidence="10" id="KW-1185">Reference proteome</keyword>
<dbReference type="EMBL" id="JAIPUX010005290">
    <property type="protein sequence ID" value="KAH0617185.1"/>
    <property type="molecule type" value="Genomic_DNA"/>
</dbReference>
<keyword evidence="2" id="KW-0378">Hydrolase</keyword>
<dbReference type="InterPro" id="IPR036047">
    <property type="entry name" value="F-box-like_dom_sf"/>
</dbReference>
<dbReference type="SUPFAM" id="SSF48403">
    <property type="entry name" value="Ankyrin repeat"/>
    <property type="match status" value="1"/>
</dbReference>
<feature type="coiled-coil region" evidence="6">
    <location>
        <begin position="12"/>
        <end position="39"/>
    </location>
</feature>
<protein>
    <recommendedName>
        <fullName evidence="8">F-box domain-containing protein</fullName>
    </recommendedName>
</protein>
<dbReference type="InterPro" id="IPR014017">
    <property type="entry name" value="DNA_helicase_UvrD-like_C"/>
</dbReference>
<feature type="domain" description="F-box" evidence="8">
    <location>
        <begin position="334"/>
        <end position="383"/>
    </location>
</feature>
<evidence type="ECO:0000256" key="6">
    <source>
        <dbReference type="SAM" id="Coils"/>
    </source>
</evidence>
<dbReference type="Gene3D" id="1.25.40.20">
    <property type="entry name" value="Ankyrin repeat-containing domain"/>
    <property type="match status" value="1"/>
</dbReference>
<dbReference type="SMART" id="SM00256">
    <property type="entry name" value="FBOX"/>
    <property type="match status" value="1"/>
</dbReference>
<evidence type="ECO:0000313" key="9">
    <source>
        <dbReference type="EMBL" id="KAH0617185.1"/>
    </source>
</evidence>
<reference evidence="9 10" key="1">
    <citation type="journal article" date="2022" name="Gigascience">
        <title>A chromosome-level genome assembly and annotation of the desert horned lizard, Phrynosoma platyrhinos, provides insight into chromosomal rearrangements among reptiles.</title>
        <authorList>
            <person name="Koochekian N."/>
            <person name="Ascanio A."/>
            <person name="Farleigh K."/>
            <person name="Card D.C."/>
            <person name="Schield D.R."/>
            <person name="Castoe T.A."/>
            <person name="Jezkova T."/>
        </authorList>
    </citation>
    <scope>NUCLEOTIDE SEQUENCE [LARGE SCALE GENOMIC DNA]</scope>
    <source>
        <strain evidence="9">NK-2021</strain>
    </source>
</reference>
<evidence type="ECO:0000256" key="1">
    <source>
        <dbReference type="ARBA" id="ARBA00022741"/>
    </source>
</evidence>
<evidence type="ECO:0000256" key="5">
    <source>
        <dbReference type="PROSITE-ProRule" id="PRU00023"/>
    </source>
</evidence>
<gene>
    <name evidence="9" type="ORF">JD844_028988</name>
</gene>
<accession>A0ABQ7SIJ6</accession>
<evidence type="ECO:0000313" key="10">
    <source>
        <dbReference type="Proteomes" id="UP000826234"/>
    </source>
</evidence>
<dbReference type="InterPro" id="IPR000212">
    <property type="entry name" value="DNA_helicase_UvrD/REP"/>
</dbReference>
<dbReference type="PROSITE" id="PS50088">
    <property type="entry name" value="ANK_REPEAT"/>
    <property type="match status" value="1"/>
</dbReference>
<dbReference type="PANTHER" id="PTHR11070">
    <property type="entry name" value="UVRD / RECB / PCRA DNA HELICASE FAMILY MEMBER"/>
    <property type="match status" value="1"/>
</dbReference>
<evidence type="ECO:0000256" key="4">
    <source>
        <dbReference type="ARBA" id="ARBA00022840"/>
    </source>
</evidence>
<dbReference type="Pfam" id="PF13606">
    <property type="entry name" value="Ank_3"/>
    <property type="match status" value="1"/>
</dbReference>
<dbReference type="InterPro" id="IPR002110">
    <property type="entry name" value="Ankyrin_rpt"/>
</dbReference>
<dbReference type="Pfam" id="PF12796">
    <property type="entry name" value="Ank_2"/>
    <property type="match status" value="1"/>
</dbReference>
<evidence type="ECO:0000259" key="8">
    <source>
        <dbReference type="PROSITE" id="PS50181"/>
    </source>
</evidence>
<keyword evidence="5" id="KW-0040">ANK repeat</keyword>
<dbReference type="PROSITE" id="PS50297">
    <property type="entry name" value="ANK_REP_REGION"/>
    <property type="match status" value="1"/>
</dbReference>
<dbReference type="InterPro" id="IPR027417">
    <property type="entry name" value="P-loop_NTPase"/>
</dbReference>
<dbReference type="Gene3D" id="1.20.1280.50">
    <property type="match status" value="1"/>
</dbReference>
<comment type="caution">
    <text evidence="9">The sequence shown here is derived from an EMBL/GenBank/DDBJ whole genome shotgun (WGS) entry which is preliminary data.</text>
</comment>
<feature type="region of interest" description="Disordered" evidence="7">
    <location>
        <begin position="180"/>
        <end position="234"/>
    </location>
</feature>
<keyword evidence="3" id="KW-0347">Helicase</keyword>
<dbReference type="SUPFAM" id="SSF81383">
    <property type="entry name" value="F-box domain"/>
    <property type="match status" value="1"/>
</dbReference>
<dbReference type="CDD" id="cd18786">
    <property type="entry name" value="SF1_C"/>
    <property type="match status" value="1"/>
</dbReference>
<evidence type="ECO:0000256" key="3">
    <source>
        <dbReference type="ARBA" id="ARBA00022806"/>
    </source>
</evidence>
<dbReference type="Pfam" id="PF12937">
    <property type="entry name" value="F-box-like"/>
    <property type="match status" value="1"/>
</dbReference>
<evidence type="ECO:0000256" key="7">
    <source>
        <dbReference type="SAM" id="MobiDB-lite"/>
    </source>
</evidence>
<evidence type="ECO:0000256" key="2">
    <source>
        <dbReference type="ARBA" id="ARBA00022801"/>
    </source>
</evidence>
<keyword evidence="1" id="KW-0547">Nucleotide-binding</keyword>
<dbReference type="InterPro" id="IPR036770">
    <property type="entry name" value="Ankyrin_rpt-contain_sf"/>
</dbReference>
<dbReference type="PANTHER" id="PTHR11070:SF30">
    <property type="entry name" value="F-BOX DNA HELICASE 1"/>
    <property type="match status" value="1"/>
</dbReference>
<proteinExistence type="predicted"/>
<dbReference type="Gene3D" id="3.40.50.300">
    <property type="entry name" value="P-loop containing nucleotide triphosphate hydrolases"/>
    <property type="match status" value="2"/>
</dbReference>
<dbReference type="CDD" id="cd22095">
    <property type="entry name" value="F-box_FBXO18"/>
    <property type="match status" value="1"/>
</dbReference>
<dbReference type="PROSITE" id="PS50181">
    <property type="entry name" value="FBOX"/>
    <property type="match status" value="1"/>
</dbReference>
<dbReference type="Proteomes" id="UP000826234">
    <property type="component" value="Unassembled WGS sequence"/>
</dbReference>
<feature type="compositionally biased region" description="Polar residues" evidence="7">
    <location>
        <begin position="196"/>
        <end position="211"/>
    </location>
</feature>
<dbReference type="InterPro" id="IPR001810">
    <property type="entry name" value="F-box_dom"/>
</dbReference>
<keyword evidence="6" id="KW-0175">Coiled coil</keyword>
<sequence length="1037" mass="117323">MAEGERQKHLPRLVQEGKLALLQEEMKNMEDLSRDMKNKHFGRSGDTLLHYAARHGHLSILRYLVEILEMDLELFNNDYKRPLHEAASMGHQVIQDLVQHGANPLLKNKDGWNCFHIACREGDPRVIQYLLDVSPNIWVTESKIKRTPLHTAVGREGDEENCSRGAYQVRMMGAVVVEVEQGDKTSSRSVPEGISPLTQPFSQRRSSSQDANRGLYPTHRTKKNQKGNMSTSNKIKAEEPLESLVTEDEDSCSLLEGYVEPAVSLKRPCFSQNNSSCHVDGDQWEQDDKPLLDWLSECPLDKRSIKQEIDDTEIDPLPDARFGLLGTQCWDVPQGHMDQLPDEVLREIFALVPAVDLCQNISLVCQRWWRIISDHQFIPWKKLYHRYLKADAQALLTIKAILHQYHLNQEQNQCMLGFIRDPEAILECVKNHSLSHKAEICIANRLPDLQNPKAGAPYTWAVVSAIVLFSGSVGDIQELVACLRRPSSTLSLMDIIEVLYFMATLLYAMRENDICISNSNCPTIQLTSEQQQILNHAVAPKQVVKIMAFAEKWSNLRFLYLAFNKTIAEQGVRAFPPNVTCKTVHSLAFAEVGKHYRQKCKLNAGSLTSYWVSFVLKNREGQSPFIRAKTVVQTLGTFFASADESISLEHTPIWSKNNQGNKVLVTTAEKRVTIMDVVLSQPCGVILVGDPHQQIYTFRGAVNALSEVPHTHIYYLTRSFRFGAEIAYIGATILDVCKKVRNKMLVGGSQEGDVSGVGTTGKVARLSRNNQTVFEDAVNVTDGDSPTKIHILGGLTAFGLEKIHDVWKLLHPELKLEMRDSFLKNWVGKGFFSLKDYAVKAEDKQTEMRIAIVEKYRDRIPELLERISQHHVLSPETADYVLGTVHKAKGLEFDNVQVANDFVNIPVPRHNLARLPMFHMDTIPDDEWNLLYVAVTRAKKRLILPKFLTYLLTMAGEYYLRPELTSDVCKDGQVKLSHSLCLLYSVRRVELNGDRIEAEAKTNLLLSSDCYKFGDEGRQDPWGRRRMAVVLSSSGSL</sequence>
<name>A0ABQ7SIJ6_PHRPL</name>
<feature type="repeat" description="ANK" evidence="5">
    <location>
        <begin position="44"/>
        <end position="66"/>
    </location>
</feature>
<organism evidence="9 10">
    <name type="scientific">Phrynosoma platyrhinos</name>
    <name type="common">Desert horned lizard</name>
    <dbReference type="NCBI Taxonomy" id="52577"/>
    <lineage>
        <taxon>Eukaryota</taxon>
        <taxon>Metazoa</taxon>
        <taxon>Chordata</taxon>
        <taxon>Craniata</taxon>
        <taxon>Vertebrata</taxon>
        <taxon>Euteleostomi</taxon>
        <taxon>Lepidosauria</taxon>
        <taxon>Squamata</taxon>
        <taxon>Bifurcata</taxon>
        <taxon>Unidentata</taxon>
        <taxon>Episquamata</taxon>
        <taxon>Toxicofera</taxon>
        <taxon>Iguania</taxon>
        <taxon>Phrynosomatidae</taxon>
        <taxon>Phrynosomatinae</taxon>
        <taxon>Phrynosoma</taxon>
    </lineage>
</organism>
<dbReference type="SUPFAM" id="SSF52540">
    <property type="entry name" value="P-loop containing nucleoside triphosphate hydrolases"/>
    <property type="match status" value="1"/>
</dbReference>
<dbReference type="SMART" id="SM00248">
    <property type="entry name" value="ANK"/>
    <property type="match status" value="3"/>
</dbReference>
<dbReference type="Pfam" id="PF13361">
    <property type="entry name" value="UvrD_C"/>
    <property type="match status" value="1"/>
</dbReference>
<keyword evidence="4" id="KW-0067">ATP-binding</keyword>